<name>A0A0N8RYX2_PSEYM</name>
<dbReference type="AlphaFoldDB" id="A0A0N8RYX2"/>
<organism evidence="2 3">
    <name type="scientific">Pseudomonas syringae pv. maculicola</name>
    <dbReference type="NCBI Taxonomy" id="59511"/>
    <lineage>
        <taxon>Bacteria</taxon>
        <taxon>Pseudomonadati</taxon>
        <taxon>Pseudomonadota</taxon>
        <taxon>Gammaproteobacteria</taxon>
        <taxon>Pseudomonadales</taxon>
        <taxon>Pseudomonadaceae</taxon>
        <taxon>Pseudomonas</taxon>
    </lineage>
</organism>
<accession>A0A0N8RYX2</accession>
<dbReference type="Proteomes" id="UP000271631">
    <property type="component" value="Unassembled WGS sequence"/>
</dbReference>
<dbReference type="EMBL" id="RBUQ01000240">
    <property type="protein sequence ID" value="RMV33104.1"/>
    <property type="molecule type" value="Genomic_DNA"/>
</dbReference>
<feature type="compositionally biased region" description="Polar residues" evidence="1">
    <location>
        <begin position="81"/>
        <end position="94"/>
    </location>
</feature>
<sequence>MARAWIHGAGHNCRLLDGPTCCPSSQTREPFGSWEIPMISSRIGGAGGVELSRVNQQHDTVPAQTAHPNAVTAGMNPPLTPDQSGSHATESSSAGAARLNVAARHTQLLQAFKAEHGTAPVSGAPMISSRAALLIGSLLQAEPLPFEVMAEKLSPERYQLKQFQGSDLQQRLEKFAQPGQIPDKAEVGQLIKGFAQSVADQLEHFQLMHDASPATVGQHAKADKATLAVSQTALGEYAGRASKAIGEGLSNSIASLDEHISALDLTLQDAEQGNKESLHADRQALVDAKTTLVGLHADFVKSPEAKRLASVAAHTQLDNVVSDLVTARNTVGGWKGAGPIVAAAVPQFLSSMTHLGYVRLSTSDKLRDTIPETSSDANMLKASIIGMVAGIAHETVNSVVKPMFQAALQKTGLNERLNMVPMKAVDTNTVIPDPFELKSEHGELVKKTPEEVAQDKAFVKSERALLNQKKVQGSSTHPVGELMAYSAFGGSQAVRQMLNDVHQINGQTLSARALASGFGGAVSASSQTLLQLKSNYVDPQGRKIPVFTPDRAESDLKKDLLKGMDLREPSVRTTFYSKALSGIQSSALTSALPPVTAQAEGASGTLSAGAILRNMALAATGSVSYLSTLYTNQSVTAEAKALKAAGMGGATPMLDRTETALNNIRHPNRESLPHTFQKSTLSGIPRVAENAYHMGRGALQLPTQMAVDTVRVVDEGVLNAVASAREALKQPTKDDDALRALEEGLLDPR</sequence>
<protein>
    <submittedName>
        <fullName evidence="2">Effector protein hopM1</fullName>
    </submittedName>
</protein>
<evidence type="ECO:0000313" key="3">
    <source>
        <dbReference type="Proteomes" id="UP000271631"/>
    </source>
</evidence>
<comment type="caution">
    <text evidence="2">The sequence shown here is derived from an EMBL/GenBank/DDBJ whole genome shotgun (WGS) entry which is preliminary data.</text>
</comment>
<evidence type="ECO:0000313" key="2">
    <source>
        <dbReference type="EMBL" id="RMV33104.1"/>
    </source>
</evidence>
<reference evidence="2 3" key="1">
    <citation type="submission" date="2018-08" db="EMBL/GenBank/DDBJ databases">
        <title>Recombination of ecologically and evolutionarily significant loci maintains genetic cohesion in the Pseudomonas syringae species complex.</title>
        <authorList>
            <person name="Dillon M."/>
            <person name="Thakur S."/>
            <person name="Almeida R.N.D."/>
            <person name="Weir B.S."/>
            <person name="Guttman D.S."/>
        </authorList>
    </citation>
    <scope>NUCLEOTIDE SEQUENCE [LARGE SCALE GENOMIC DNA]</scope>
    <source>
        <strain evidence="2 3">ICMP 11281</strain>
    </source>
</reference>
<proteinExistence type="predicted"/>
<gene>
    <name evidence="2" type="ORF">ALP13_05379</name>
</gene>
<feature type="region of interest" description="Disordered" evidence="1">
    <location>
        <begin position="59"/>
        <end position="95"/>
    </location>
</feature>
<evidence type="ECO:0000256" key="1">
    <source>
        <dbReference type="SAM" id="MobiDB-lite"/>
    </source>
</evidence>